<organism evidence="3">
    <name type="scientific">Soboliphyme baturini</name>
    <dbReference type="NCBI Taxonomy" id="241478"/>
    <lineage>
        <taxon>Eukaryota</taxon>
        <taxon>Metazoa</taxon>
        <taxon>Ecdysozoa</taxon>
        <taxon>Nematoda</taxon>
        <taxon>Enoplea</taxon>
        <taxon>Dorylaimia</taxon>
        <taxon>Dioctophymatida</taxon>
        <taxon>Dioctophymatoidea</taxon>
        <taxon>Soboliphymatidae</taxon>
        <taxon>Soboliphyme</taxon>
    </lineage>
</organism>
<reference evidence="1 2" key="2">
    <citation type="submission" date="2018-11" db="EMBL/GenBank/DDBJ databases">
        <authorList>
            <consortium name="Pathogen Informatics"/>
        </authorList>
    </citation>
    <scope>NUCLEOTIDE SEQUENCE [LARGE SCALE GENOMIC DNA]</scope>
</reference>
<keyword evidence="2" id="KW-1185">Reference proteome</keyword>
<dbReference type="AlphaFoldDB" id="A0A183J791"/>
<sequence>MILSSPRLARACIVMSTPELKSFHQEKFRIPGPWGFVDECQSVFDMCFTASSPLAVEATMELSLEKAGETREIMVFLGEAAMLTSLLESSLLTVERRPETIFNEDILAQYFEKEKASVTVTLVHAEKKLPVLEAEGQESLMELLMAKAGESRDAFIFVGEVAVPTSLFCISLTVEQKKPESTVSEKVLAQTYEQEKIVAIIPLVSEAEVLTAVLDVSLEKSGTGEETVAFLEKAAIPTSLIDSSQSVAESKYESRLSEEVLAQVFEKEEASAAVNLIEAEKKLLVSEAEGTKFEQGYKMS</sequence>
<evidence type="ECO:0000313" key="2">
    <source>
        <dbReference type="Proteomes" id="UP000270296"/>
    </source>
</evidence>
<protein>
    <submittedName>
        <fullName evidence="3">RPGR1_C domain-containing protein</fullName>
    </submittedName>
</protein>
<dbReference type="EMBL" id="UZAM01016284">
    <property type="protein sequence ID" value="VDP42574.1"/>
    <property type="molecule type" value="Genomic_DNA"/>
</dbReference>
<gene>
    <name evidence="1" type="ORF">SBAD_LOCUS11739</name>
</gene>
<name>A0A183J791_9BILA</name>
<evidence type="ECO:0000313" key="1">
    <source>
        <dbReference type="EMBL" id="VDP42574.1"/>
    </source>
</evidence>
<reference evidence="3" key="1">
    <citation type="submission" date="2016-06" db="UniProtKB">
        <authorList>
            <consortium name="WormBaseParasite"/>
        </authorList>
    </citation>
    <scope>IDENTIFICATION</scope>
</reference>
<proteinExistence type="predicted"/>
<accession>A0A183J791</accession>
<dbReference type="Proteomes" id="UP000270296">
    <property type="component" value="Unassembled WGS sequence"/>
</dbReference>
<evidence type="ECO:0000313" key="3">
    <source>
        <dbReference type="WBParaSite" id="SBAD_0001213101-mRNA-1"/>
    </source>
</evidence>
<dbReference type="WBParaSite" id="SBAD_0001213101-mRNA-1">
    <property type="protein sequence ID" value="SBAD_0001213101-mRNA-1"/>
    <property type="gene ID" value="SBAD_0001213101"/>
</dbReference>